<name>A0A383RDZ1_PAEAL</name>
<accession>A0A383RDZ1</accession>
<protein>
    <recommendedName>
        <fullName evidence="3">NAD/NADP transhydrogenase alpha subunit</fullName>
    </recommendedName>
</protein>
<proteinExistence type="predicted"/>
<sequence>MKCISVYTNDFEQFSNIYEKIMQTPLQEDEEREIDGVTVYAAGQVPDQYVERMRQKRDVVVMRVKDSGITILQRGEQFEIILPEQQNMVH</sequence>
<evidence type="ECO:0000313" key="1">
    <source>
        <dbReference type="EMBL" id="SYX84519.1"/>
    </source>
</evidence>
<dbReference type="AlphaFoldDB" id="A0A383RDZ1"/>
<dbReference type="Proteomes" id="UP000304148">
    <property type="component" value="Chromosome"/>
</dbReference>
<reference evidence="2" key="1">
    <citation type="submission" date="2018-08" db="EMBL/GenBank/DDBJ databases">
        <authorList>
            <person name="Chevrot R."/>
        </authorList>
    </citation>
    <scope>NUCLEOTIDE SEQUENCE [LARGE SCALE GENOMIC DNA]</scope>
</reference>
<dbReference type="RefSeq" id="WP_021259144.1">
    <property type="nucleotide sequence ID" value="NZ_LS992241.1"/>
</dbReference>
<dbReference type="EMBL" id="LS992241">
    <property type="protein sequence ID" value="SYX84519.1"/>
    <property type="molecule type" value="Genomic_DNA"/>
</dbReference>
<evidence type="ECO:0008006" key="3">
    <source>
        <dbReference type="Google" id="ProtNLM"/>
    </source>
</evidence>
<gene>
    <name evidence="1" type="ORF">PBLR_12941</name>
</gene>
<evidence type="ECO:0000313" key="2">
    <source>
        <dbReference type="Proteomes" id="UP000304148"/>
    </source>
</evidence>
<organism evidence="1 2">
    <name type="scientific">Paenibacillus alvei</name>
    <name type="common">Bacillus alvei</name>
    <dbReference type="NCBI Taxonomy" id="44250"/>
    <lineage>
        <taxon>Bacteria</taxon>
        <taxon>Bacillati</taxon>
        <taxon>Bacillota</taxon>
        <taxon>Bacilli</taxon>
        <taxon>Bacillales</taxon>
        <taxon>Paenibacillaceae</taxon>
        <taxon>Paenibacillus</taxon>
    </lineage>
</organism>